<organism evidence="1 2">
    <name type="scientific">Taklimakanibacter albus</name>
    <dbReference type="NCBI Taxonomy" id="2800327"/>
    <lineage>
        <taxon>Bacteria</taxon>
        <taxon>Pseudomonadati</taxon>
        <taxon>Pseudomonadota</taxon>
        <taxon>Alphaproteobacteria</taxon>
        <taxon>Hyphomicrobiales</taxon>
        <taxon>Aestuariivirgaceae</taxon>
        <taxon>Taklimakanibacter</taxon>
    </lineage>
</organism>
<keyword evidence="2" id="KW-1185">Reference proteome</keyword>
<comment type="caution">
    <text evidence="1">The sequence shown here is derived from an EMBL/GenBank/DDBJ whole genome shotgun (WGS) entry which is preliminary data.</text>
</comment>
<accession>A0ACC5R1W0</accession>
<protein>
    <submittedName>
        <fullName evidence="1">Twin-arginine translocase subunit TatB</fullName>
    </submittedName>
</protein>
<evidence type="ECO:0000313" key="2">
    <source>
        <dbReference type="Proteomes" id="UP000616151"/>
    </source>
</evidence>
<reference evidence="1" key="1">
    <citation type="submission" date="2021-01" db="EMBL/GenBank/DDBJ databases">
        <authorList>
            <person name="Sun Q."/>
        </authorList>
    </citation>
    <scope>NUCLEOTIDE SEQUENCE</scope>
    <source>
        <strain evidence="1">YIM B02566</strain>
    </source>
</reference>
<evidence type="ECO:0000313" key="1">
    <source>
        <dbReference type="EMBL" id="MBK1866649.1"/>
    </source>
</evidence>
<dbReference type="Proteomes" id="UP000616151">
    <property type="component" value="Unassembled WGS sequence"/>
</dbReference>
<gene>
    <name evidence="1" type="primary">tatB</name>
    <name evidence="1" type="ORF">JHL16_09815</name>
</gene>
<name>A0ACC5R1W0_9HYPH</name>
<sequence>MFDFGIGYTELMVIVLVAIIVIGPKDLPKVLRAFGRTMQKVRGMAREFQGHLDEAMREAGVDDIKKELNNLKTMNPVEDIKKEINSISATNPIPQVAKELSADLKKQDDDFKKYFGDNGAKPAEAPAAAAAEPPQVEPQVTPAKSETPPVVH</sequence>
<dbReference type="EMBL" id="JAENHL010000006">
    <property type="protein sequence ID" value="MBK1866649.1"/>
    <property type="molecule type" value="Genomic_DNA"/>
</dbReference>
<proteinExistence type="predicted"/>